<dbReference type="SUPFAM" id="SSF75304">
    <property type="entry name" value="Amidase signature (AS) enzymes"/>
    <property type="match status" value="1"/>
</dbReference>
<comment type="similarity">
    <text evidence="1 10">Belongs to the amidase family. GatA subfamily.</text>
</comment>
<dbReference type="HAMAP" id="MF_00120">
    <property type="entry name" value="GatA"/>
    <property type="match status" value="1"/>
</dbReference>
<dbReference type="NCBIfam" id="TIGR00132">
    <property type="entry name" value="gatA"/>
    <property type="match status" value="1"/>
</dbReference>
<reference evidence="12 13" key="1">
    <citation type="journal article" date="2013" name="Genome Announc.">
        <title>Genome Sequence of Moraxella macacae 0408225, a Novel Bacterial Species Isolated from a Cynomolgus Macaque with Epistaxis.</title>
        <authorList>
            <person name="Ladner J.T."/>
            <person name="Whitehouse C.A."/>
            <person name="Koroleva G.I."/>
            <person name="Palacios G.F."/>
        </authorList>
    </citation>
    <scope>NUCLEOTIDE SEQUENCE [LARGE SCALE GENOMIC DNA]</scope>
    <source>
        <strain evidence="12 13">0408225</strain>
    </source>
</reference>
<dbReference type="PANTHER" id="PTHR11895:SF151">
    <property type="entry name" value="GLUTAMYL-TRNA(GLN) AMIDOTRANSFERASE SUBUNIT A"/>
    <property type="match status" value="1"/>
</dbReference>
<dbReference type="GO" id="GO:0016740">
    <property type="term" value="F:transferase activity"/>
    <property type="evidence" value="ECO:0007669"/>
    <property type="project" value="UniProtKB-KW"/>
</dbReference>
<dbReference type="InterPro" id="IPR004412">
    <property type="entry name" value="GatA"/>
</dbReference>
<evidence type="ECO:0000256" key="9">
    <source>
        <dbReference type="ARBA" id="ARBA00047407"/>
    </source>
</evidence>
<dbReference type="GO" id="GO:0005524">
    <property type="term" value="F:ATP binding"/>
    <property type="evidence" value="ECO:0007669"/>
    <property type="project" value="UniProtKB-KW"/>
</dbReference>
<evidence type="ECO:0000256" key="3">
    <source>
        <dbReference type="ARBA" id="ARBA00012739"/>
    </source>
</evidence>
<sequence length="503" mass="53926">MTQLHTLSVKELADGLANKDFSSTELTQYFLQRIDKHDKQLNSFITVTPELALAQAKQADERLKSGNAHPLTGIPIAHKDIFNTQGILTTCGSKMLANYVAPYDATIVTKCNNAGLVTLGKTSMDEFAMGSDNESSYFGAVHNPWALDYVPGGSSGGSAAAVAGGLAPLATGSDTGGSIRQPASFCGLTGIKPTYGRVSRFGMIAYASSFDQAGSFGKSAQDCAYLLEIMSGFDAKDSTCVNKSVPTWTADLANKSLASKDLTSKGLENKPLQGLRIGVPSEYFGAGLQDDVKTVINQSLQQYEQLGATLVDVHLTNPEITLAAYYLLAPAEASSNLSRYDGVRFGYRCENPTDLTDLYTRSRSEGFGAEVQRRILMGTYALSAGYCDAYYVKAQKVRRLILNDFNHAFDACDVIATPTAPTPAYKIGASLTPSEIYMGDVYTIGVNLAGLPALSHPVGFVNGLPVGLQLIGKHWTESELFHLADAYQQATDFHTQLSTIAKE</sequence>
<feature type="active site" description="Acyl-ester intermediate" evidence="10">
    <location>
        <position position="178"/>
    </location>
</feature>
<dbReference type="GO" id="GO:0050567">
    <property type="term" value="F:glutaminyl-tRNA synthase (glutamine-hydrolyzing) activity"/>
    <property type="evidence" value="ECO:0007669"/>
    <property type="project" value="UniProtKB-UniRule"/>
</dbReference>
<name>L2F7H4_9GAMM</name>
<evidence type="ECO:0000256" key="7">
    <source>
        <dbReference type="ARBA" id="ARBA00022840"/>
    </source>
</evidence>
<keyword evidence="6 10" id="KW-0547">Nucleotide-binding</keyword>
<dbReference type="PROSITE" id="PS00571">
    <property type="entry name" value="AMIDASES"/>
    <property type="match status" value="1"/>
</dbReference>
<evidence type="ECO:0000256" key="6">
    <source>
        <dbReference type="ARBA" id="ARBA00022741"/>
    </source>
</evidence>
<comment type="catalytic activity">
    <reaction evidence="9 10">
        <text>L-glutamyl-tRNA(Gln) + L-glutamine + ATP + H2O = L-glutaminyl-tRNA(Gln) + L-glutamate + ADP + phosphate + H(+)</text>
        <dbReference type="Rhea" id="RHEA:17521"/>
        <dbReference type="Rhea" id="RHEA-COMP:9681"/>
        <dbReference type="Rhea" id="RHEA-COMP:9684"/>
        <dbReference type="ChEBI" id="CHEBI:15377"/>
        <dbReference type="ChEBI" id="CHEBI:15378"/>
        <dbReference type="ChEBI" id="CHEBI:29985"/>
        <dbReference type="ChEBI" id="CHEBI:30616"/>
        <dbReference type="ChEBI" id="CHEBI:43474"/>
        <dbReference type="ChEBI" id="CHEBI:58359"/>
        <dbReference type="ChEBI" id="CHEBI:78520"/>
        <dbReference type="ChEBI" id="CHEBI:78521"/>
        <dbReference type="ChEBI" id="CHEBI:456216"/>
        <dbReference type="EC" id="6.3.5.7"/>
    </reaction>
</comment>
<dbReference type="InterPro" id="IPR000120">
    <property type="entry name" value="Amidase"/>
</dbReference>
<dbReference type="Pfam" id="PF01425">
    <property type="entry name" value="Amidase"/>
    <property type="match status" value="1"/>
</dbReference>
<feature type="active site" description="Charge relay system" evidence="10">
    <location>
        <position position="79"/>
    </location>
</feature>
<evidence type="ECO:0000313" key="12">
    <source>
        <dbReference type="EMBL" id="ELA08982.1"/>
    </source>
</evidence>
<evidence type="ECO:0000256" key="2">
    <source>
        <dbReference type="ARBA" id="ARBA00011123"/>
    </source>
</evidence>
<comment type="function">
    <text evidence="10">Allows the formation of correctly charged Gln-tRNA(Gln) through the transamidation of misacylated Glu-tRNA(Gln) in organisms which lack glutaminyl-tRNA synthetase. The reaction takes place in the presence of glutamine and ATP through an activated gamma-phospho-Glu-tRNA(Gln).</text>
</comment>
<dbReference type="GO" id="GO:0030956">
    <property type="term" value="C:glutamyl-tRNA(Gln) amidotransferase complex"/>
    <property type="evidence" value="ECO:0007669"/>
    <property type="project" value="InterPro"/>
</dbReference>
<evidence type="ECO:0000256" key="1">
    <source>
        <dbReference type="ARBA" id="ARBA00008069"/>
    </source>
</evidence>
<keyword evidence="8 10" id="KW-0648">Protein biosynthesis</keyword>
<evidence type="ECO:0000256" key="8">
    <source>
        <dbReference type="ARBA" id="ARBA00022917"/>
    </source>
</evidence>
<dbReference type="PANTHER" id="PTHR11895">
    <property type="entry name" value="TRANSAMIDASE"/>
    <property type="match status" value="1"/>
</dbReference>
<feature type="active site" description="Charge relay system" evidence="10">
    <location>
        <position position="154"/>
    </location>
</feature>
<keyword evidence="7 10" id="KW-0067">ATP-binding</keyword>
<dbReference type="GO" id="GO:0006412">
    <property type="term" value="P:translation"/>
    <property type="evidence" value="ECO:0007669"/>
    <property type="project" value="UniProtKB-UniRule"/>
</dbReference>
<dbReference type="InterPro" id="IPR023631">
    <property type="entry name" value="Amidase_dom"/>
</dbReference>
<dbReference type="PATRIC" id="fig|1230338.3.peg.262"/>
<keyword evidence="13" id="KW-1185">Reference proteome</keyword>
<protein>
    <recommendedName>
        <fullName evidence="4 10">Glutamyl-tRNA(Gln) amidotransferase subunit A</fullName>
        <shortName evidence="10">Glu-ADT subunit A</shortName>
        <ecNumber evidence="3 10">6.3.5.7</ecNumber>
    </recommendedName>
</protein>
<dbReference type="InterPro" id="IPR036928">
    <property type="entry name" value="AS_sf"/>
</dbReference>
<dbReference type="EC" id="6.3.5.7" evidence="3 10"/>
<dbReference type="RefSeq" id="WP_009501384.1">
    <property type="nucleotide sequence ID" value="NZ_ANIN01000001.1"/>
</dbReference>
<evidence type="ECO:0000259" key="11">
    <source>
        <dbReference type="Pfam" id="PF01425"/>
    </source>
</evidence>
<feature type="domain" description="Amidase" evidence="11">
    <location>
        <begin position="25"/>
        <end position="480"/>
    </location>
</feature>
<keyword evidence="5 10" id="KW-0436">Ligase</keyword>
<evidence type="ECO:0000313" key="13">
    <source>
        <dbReference type="Proteomes" id="UP000023795"/>
    </source>
</evidence>
<dbReference type="eggNOG" id="COG0154">
    <property type="taxonomic scope" value="Bacteria"/>
</dbReference>
<proteinExistence type="inferred from homology"/>
<dbReference type="Gene3D" id="3.90.1300.10">
    <property type="entry name" value="Amidase signature (AS) domain"/>
    <property type="match status" value="1"/>
</dbReference>
<organism evidence="12 13">
    <name type="scientific">Moraxella macacae 0408225</name>
    <dbReference type="NCBI Taxonomy" id="1230338"/>
    <lineage>
        <taxon>Bacteria</taxon>
        <taxon>Pseudomonadati</taxon>
        <taxon>Pseudomonadota</taxon>
        <taxon>Gammaproteobacteria</taxon>
        <taxon>Moraxellales</taxon>
        <taxon>Moraxellaceae</taxon>
        <taxon>Moraxella</taxon>
    </lineage>
</organism>
<dbReference type="InterPro" id="IPR020556">
    <property type="entry name" value="Amidase_CS"/>
</dbReference>
<comment type="subunit">
    <text evidence="2 10">Heterotrimer of A, B and C subunits.</text>
</comment>
<dbReference type="OrthoDB" id="9811471at2"/>
<dbReference type="STRING" id="1230338.MOMA_01195"/>
<accession>L2F7H4</accession>
<evidence type="ECO:0000256" key="4">
    <source>
        <dbReference type="ARBA" id="ARBA00014428"/>
    </source>
</evidence>
<dbReference type="AlphaFoldDB" id="L2F7H4"/>
<comment type="caution">
    <text evidence="12">The sequence shown here is derived from an EMBL/GenBank/DDBJ whole genome shotgun (WGS) entry which is preliminary data.</text>
</comment>
<keyword evidence="12" id="KW-0808">Transferase</keyword>
<dbReference type="EMBL" id="ANIN01000001">
    <property type="protein sequence ID" value="ELA08982.1"/>
    <property type="molecule type" value="Genomic_DNA"/>
</dbReference>
<dbReference type="Proteomes" id="UP000023795">
    <property type="component" value="Unassembled WGS sequence"/>
</dbReference>
<gene>
    <name evidence="10 12" type="primary">gatA</name>
    <name evidence="12" type="ORF">MOMA_01195</name>
</gene>
<evidence type="ECO:0000256" key="5">
    <source>
        <dbReference type="ARBA" id="ARBA00022598"/>
    </source>
</evidence>
<evidence type="ECO:0000256" key="10">
    <source>
        <dbReference type="HAMAP-Rule" id="MF_00120"/>
    </source>
</evidence>